<sequence length="131" mass="14360">MQGLAVLAYVALVYTQLICVVLPSEVEVGSPPNKFCDICNWKAGYPQAPLPATQKFHMRYTNVACGNLGQVPCHLPINVHAYYCAQCNHAAYYNGSGRCSLGHFQISPSYFQGPSLDGNRVDIPARSTTHR</sequence>
<dbReference type="Proteomes" id="UP000325313">
    <property type="component" value="Unassembled WGS sequence"/>
</dbReference>
<dbReference type="EMBL" id="VSWC01000106">
    <property type="protein sequence ID" value="KAA1085678.1"/>
    <property type="molecule type" value="Genomic_DNA"/>
</dbReference>
<evidence type="ECO:0000313" key="3">
    <source>
        <dbReference type="EMBL" id="KAA1136093.1"/>
    </source>
</evidence>
<evidence type="ECO:0000313" key="2">
    <source>
        <dbReference type="EMBL" id="KAA1085678.1"/>
    </source>
</evidence>
<dbReference type="AlphaFoldDB" id="A0A5B0NCI6"/>
<keyword evidence="1" id="KW-0732">Signal</keyword>
<protein>
    <recommendedName>
        <fullName evidence="6">Secreted protein</fullName>
    </recommendedName>
</protein>
<reference evidence="4 5" key="1">
    <citation type="submission" date="2019-05" db="EMBL/GenBank/DDBJ databases">
        <title>Emergence of the Ug99 lineage of the wheat stem rust pathogen through somatic hybridization.</title>
        <authorList>
            <person name="Li F."/>
            <person name="Upadhyaya N.M."/>
            <person name="Sperschneider J."/>
            <person name="Matny O."/>
            <person name="Nguyen-Phuc H."/>
            <person name="Mago R."/>
            <person name="Raley C."/>
            <person name="Miller M.E."/>
            <person name="Silverstein K.A.T."/>
            <person name="Henningsen E."/>
            <person name="Hirsch C.D."/>
            <person name="Visser B."/>
            <person name="Pretorius Z.A."/>
            <person name="Steffenson B.J."/>
            <person name="Schwessinger B."/>
            <person name="Dodds P.N."/>
            <person name="Figueroa M."/>
        </authorList>
    </citation>
    <scope>NUCLEOTIDE SEQUENCE [LARGE SCALE GENOMIC DNA]</scope>
    <source>
        <strain evidence="2">21-0</strain>
        <strain evidence="3 5">Ug99</strain>
    </source>
</reference>
<feature type="signal peptide" evidence="1">
    <location>
        <begin position="1"/>
        <end position="15"/>
    </location>
</feature>
<evidence type="ECO:0000313" key="5">
    <source>
        <dbReference type="Proteomes" id="UP000325313"/>
    </source>
</evidence>
<proteinExistence type="predicted"/>
<evidence type="ECO:0000313" key="4">
    <source>
        <dbReference type="Proteomes" id="UP000324748"/>
    </source>
</evidence>
<organism evidence="2 4">
    <name type="scientific">Puccinia graminis f. sp. tritici</name>
    <dbReference type="NCBI Taxonomy" id="56615"/>
    <lineage>
        <taxon>Eukaryota</taxon>
        <taxon>Fungi</taxon>
        <taxon>Dikarya</taxon>
        <taxon>Basidiomycota</taxon>
        <taxon>Pucciniomycotina</taxon>
        <taxon>Pucciniomycetes</taxon>
        <taxon>Pucciniales</taxon>
        <taxon>Pucciniaceae</taxon>
        <taxon>Puccinia</taxon>
    </lineage>
</organism>
<feature type="chain" id="PRO_5036366263" description="Secreted protein" evidence="1">
    <location>
        <begin position="16"/>
        <end position="131"/>
    </location>
</feature>
<gene>
    <name evidence="2" type="ORF">PGT21_015043</name>
    <name evidence="3" type="ORF">PGTUg99_028566</name>
</gene>
<evidence type="ECO:0008006" key="6">
    <source>
        <dbReference type="Google" id="ProtNLM"/>
    </source>
</evidence>
<dbReference type="Proteomes" id="UP000324748">
    <property type="component" value="Unassembled WGS sequence"/>
</dbReference>
<keyword evidence="4" id="KW-1185">Reference proteome</keyword>
<evidence type="ECO:0000256" key="1">
    <source>
        <dbReference type="SAM" id="SignalP"/>
    </source>
</evidence>
<comment type="caution">
    <text evidence="2">The sequence shown here is derived from an EMBL/GenBank/DDBJ whole genome shotgun (WGS) entry which is preliminary data.</text>
</comment>
<name>A0A5B0NCI6_PUCGR</name>
<dbReference type="EMBL" id="VDEP01000036">
    <property type="protein sequence ID" value="KAA1136093.1"/>
    <property type="molecule type" value="Genomic_DNA"/>
</dbReference>
<accession>A0A5B0NCI6</accession>